<dbReference type="PANTHER" id="PTHR43201">
    <property type="entry name" value="ACYL-COA SYNTHETASE"/>
    <property type="match status" value="1"/>
</dbReference>
<dbReference type="AlphaFoldDB" id="A0A178KBH1"/>
<evidence type="ECO:0000313" key="5">
    <source>
        <dbReference type="EMBL" id="OAN14054.1"/>
    </source>
</evidence>
<dbReference type="EMBL" id="LVHF01000026">
    <property type="protein sequence ID" value="OAN14054.1"/>
    <property type="molecule type" value="Genomic_DNA"/>
</dbReference>
<evidence type="ECO:0000256" key="2">
    <source>
        <dbReference type="ARBA" id="ARBA00022598"/>
    </source>
</evidence>
<dbReference type="InterPro" id="IPR025110">
    <property type="entry name" value="AMP-bd_C"/>
</dbReference>
<evidence type="ECO:0000259" key="4">
    <source>
        <dbReference type="Pfam" id="PF13193"/>
    </source>
</evidence>
<keyword evidence="2" id="KW-0436">Ligase</keyword>
<feature type="domain" description="AMP-binding enzyme C-terminal" evidence="4">
    <location>
        <begin position="329"/>
        <end position="401"/>
    </location>
</feature>
<dbReference type="Pfam" id="PF00501">
    <property type="entry name" value="AMP-binding"/>
    <property type="match status" value="1"/>
</dbReference>
<dbReference type="InterPro" id="IPR000873">
    <property type="entry name" value="AMP-dep_synth/lig_dom"/>
</dbReference>
<feature type="domain" description="AMP-dependent synthetase/ligase" evidence="3">
    <location>
        <begin position="101"/>
        <end position="272"/>
    </location>
</feature>
<dbReference type="InterPro" id="IPR045851">
    <property type="entry name" value="AMP-bd_C_sf"/>
</dbReference>
<dbReference type="GO" id="GO:0031956">
    <property type="term" value="F:medium-chain fatty acid-CoA ligase activity"/>
    <property type="evidence" value="ECO:0007669"/>
    <property type="project" value="TreeGrafter"/>
</dbReference>
<dbReference type="Gene3D" id="3.30.300.30">
    <property type="match status" value="1"/>
</dbReference>
<comment type="similarity">
    <text evidence="1">Belongs to the ATP-dependent AMP-binding enzyme family.</text>
</comment>
<comment type="caution">
    <text evidence="5">The sequence shown here is derived from an EMBL/GenBank/DDBJ whole genome shotgun (WGS) entry which is preliminary data.</text>
</comment>
<sequence>MIYVNDDHYDQAYFERHNAAFSQHDVLGQCQGKRIAVCSSDPAYWLAVCLYLKSCGASAYPIYGQTPKLAAKRLAKKANCHYLLLEEGRQCLSLGRTDNDSQAVLVQTSSGTTGEPKVIMRTWHAIDEELASYVANFTLPNTMTPLIACPITHSYGLIAGVLVALQRGLEPIVISNINPKYLIKKLLQMEKPLLYSSPTLLQSVVKLYPADKKIHAVMTSGTALPQAWFNALAARTDHLFQQYGCSEAGCVAINSDTQSAEHIGFPLPHLTVSAGNHRDDPKEIVVNYGEKTIYTRDLGYFDDVGGLHFIARLDDTINVAGLNVYPQDVEDVVLEMTEITDAVVFKRQDPLSGERVCLQYVATEKMEPSRIRRWCGTRLASFQLPVEFEQVARIEKMANGKVSRKALAERAVAIPALG</sequence>
<gene>
    <name evidence="5" type="ORF">A3K86_12640</name>
</gene>
<dbReference type="Proteomes" id="UP000078503">
    <property type="component" value="Unassembled WGS sequence"/>
</dbReference>
<accession>A0A178KBH1</accession>
<dbReference type="PROSITE" id="PS00455">
    <property type="entry name" value="AMP_BINDING"/>
    <property type="match status" value="1"/>
</dbReference>
<evidence type="ECO:0000313" key="6">
    <source>
        <dbReference type="Proteomes" id="UP000078503"/>
    </source>
</evidence>
<name>A0A178KBH1_9GAMM</name>
<dbReference type="InterPro" id="IPR020845">
    <property type="entry name" value="AMP-binding_CS"/>
</dbReference>
<dbReference type="PANTHER" id="PTHR43201:SF5">
    <property type="entry name" value="MEDIUM-CHAIN ACYL-COA LIGASE ACSF2, MITOCHONDRIAL"/>
    <property type="match status" value="1"/>
</dbReference>
<protein>
    <submittedName>
        <fullName evidence="5">Acyl-CoA synthase</fullName>
    </submittedName>
</protein>
<dbReference type="Pfam" id="PF13193">
    <property type="entry name" value="AMP-binding_C"/>
    <property type="match status" value="1"/>
</dbReference>
<dbReference type="OrthoDB" id="9803968at2"/>
<dbReference type="RefSeq" id="WP_068331492.1">
    <property type="nucleotide sequence ID" value="NZ_LVHF01000026.1"/>
</dbReference>
<proteinExistence type="inferred from homology"/>
<dbReference type="Gene3D" id="3.40.50.12780">
    <property type="entry name" value="N-terminal domain of ligase-like"/>
    <property type="match status" value="1"/>
</dbReference>
<dbReference type="NCBIfam" id="NF006167">
    <property type="entry name" value="PRK08308.1"/>
    <property type="match status" value="1"/>
</dbReference>
<dbReference type="STRING" id="858640.A3K86_12640"/>
<keyword evidence="6" id="KW-1185">Reference proteome</keyword>
<reference evidence="5 6" key="1">
    <citation type="submission" date="2016-03" db="EMBL/GenBank/DDBJ databases">
        <title>Photobacterium proteolyticum sp. nov. a protease producing bacterium isolated from ocean sediments of Laizhou Bay.</title>
        <authorList>
            <person name="Li Y."/>
        </authorList>
    </citation>
    <scope>NUCLEOTIDE SEQUENCE [LARGE SCALE GENOMIC DNA]</scope>
    <source>
        <strain evidence="5 6">R-40508</strain>
    </source>
</reference>
<evidence type="ECO:0000259" key="3">
    <source>
        <dbReference type="Pfam" id="PF00501"/>
    </source>
</evidence>
<dbReference type="SUPFAM" id="SSF56801">
    <property type="entry name" value="Acetyl-CoA synthetase-like"/>
    <property type="match status" value="1"/>
</dbReference>
<organism evidence="5 6">
    <name type="scientific">Photobacterium jeanii</name>
    <dbReference type="NCBI Taxonomy" id="858640"/>
    <lineage>
        <taxon>Bacteria</taxon>
        <taxon>Pseudomonadati</taxon>
        <taxon>Pseudomonadota</taxon>
        <taxon>Gammaproteobacteria</taxon>
        <taxon>Vibrionales</taxon>
        <taxon>Vibrionaceae</taxon>
        <taxon>Photobacterium</taxon>
    </lineage>
</organism>
<dbReference type="InterPro" id="IPR042099">
    <property type="entry name" value="ANL_N_sf"/>
</dbReference>
<evidence type="ECO:0000256" key="1">
    <source>
        <dbReference type="ARBA" id="ARBA00006432"/>
    </source>
</evidence>
<dbReference type="GO" id="GO:0006631">
    <property type="term" value="P:fatty acid metabolic process"/>
    <property type="evidence" value="ECO:0007669"/>
    <property type="project" value="TreeGrafter"/>
</dbReference>